<protein>
    <recommendedName>
        <fullName evidence="4">DUF1574 domain-containing protein</fullName>
    </recommendedName>
</protein>
<keyword evidence="1" id="KW-0472">Membrane</keyword>
<dbReference type="RefSeq" id="WP_015245734.1">
    <property type="nucleotide sequence ID" value="NC_019892.1"/>
</dbReference>
<dbReference type="HOGENOM" id="CLU_729362_0_0_0"/>
<dbReference type="eggNOG" id="COG2755">
    <property type="taxonomic scope" value="Bacteria"/>
</dbReference>
<name>L0DCK9_SINAD</name>
<dbReference type="KEGG" id="saci:Sinac_2260"/>
<dbReference type="Proteomes" id="UP000010798">
    <property type="component" value="Chromosome"/>
</dbReference>
<sequence>MPMPPLRQRGSVIPGGLLGMLILFAVIEVHIAKHTLDFTRSDYWDWRLTGRYAKHSTPGCQVLCFGTSRIQQSIVPKVIEHQSGLKAWNLGLCWGQAPATYFLLKRALEAGAKPTSILVEYHPTTLSEDPWSAKGFWPDLLNFQESVDLGWSGRDATFLASTVLAHNVPSVKDRSHIQTMVLEALAGRNATMCASTLTSMRNRNINRGAFVMPGDVGFQGKVGENYQAAFFGKPWSCTSLNASYIRRFLELASARNIQIYWVLPPFAPELQEKREQSDNVALYTTFVRQWMAAFPNLIVLDAEHSNFAAKVFYDASHLDREGALALSAMVGNQLRSVQGQPPKDRWVTLPQYQAWRPAFEVEDVFMTQAYLQKHGTFRR</sequence>
<evidence type="ECO:0000256" key="1">
    <source>
        <dbReference type="SAM" id="Phobius"/>
    </source>
</evidence>
<reference evidence="2 3" key="1">
    <citation type="submission" date="2012-02" db="EMBL/GenBank/DDBJ databases">
        <title>Complete sequence of chromosome of Singulisphaera acidiphila DSM 18658.</title>
        <authorList>
            <consortium name="US DOE Joint Genome Institute (JGI-PGF)"/>
            <person name="Lucas S."/>
            <person name="Copeland A."/>
            <person name="Lapidus A."/>
            <person name="Glavina del Rio T."/>
            <person name="Dalin E."/>
            <person name="Tice H."/>
            <person name="Bruce D."/>
            <person name="Goodwin L."/>
            <person name="Pitluck S."/>
            <person name="Peters L."/>
            <person name="Ovchinnikova G."/>
            <person name="Chertkov O."/>
            <person name="Kyrpides N."/>
            <person name="Mavromatis K."/>
            <person name="Ivanova N."/>
            <person name="Brettin T."/>
            <person name="Detter J.C."/>
            <person name="Han C."/>
            <person name="Larimer F."/>
            <person name="Land M."/>
            <person name="Hauser L."/>
            <person name="Markowitz V."/>
            <person name="Cheng J.-F."/>
            <person name="Hugenholtz P."/>
            <person name="Woyke T."/>
            <person name="Wu D."/>
            <person name="Tindall B."/>
            <person name="Pomrenke H."/>
            <person name="Brambilla E."/>
            <person name="Klenk H.-P."/>
            <person name="Eisen J.A."/>
        </authorList>
    </citation>
    <scope>NUCLEOTIDE SEQUENCE [LARGE SCALE GENOMIC DNA]</scope>
    <source>
        <strain evidence="3">ATCC BAA-1392 / DSM 18658 / VKM B-2454 / MOB10</strain>
    </source>
</reference>
<keyword evidence="3" id="KW-1185">Reference proteome</keyword>
<organism evidence="2 3">
    <name type="scientific">Singulisphaera acidiphila (strain ATCC BAA-1392 / DSM 18658 / VKM B-2454 / MOB10)</name>
    <dbReference type="NCBI Taxonomy" id="886293"/>
    <lineage>
        <taxon>Bacteria</taxon>
        <taxon>Pseudomonadati</taxon>
        <taxon>Planctomycetota</taxon>
        <taxon>Planctomycetia</taxon>
        <taxon>Isosphaerales</taxon>
        <taxon>Isosphaeraceae</taxon>
        <taxon>Singulisphaera</taxon>
    </lineage>
</organism>
<dbReference type="OrthoDB" id="8565625at2"/>
<dbReference type="STRING" id="886293.Sinac_2260"/>
<keyword evidence="1" id="KW-0812">Transmembrane</keyword>
<dbReference type="EMBL" id="CP003364">
    <property type="protein sequence ID" value="AGA26578.1"/>
    <property type="molecule type" value="Genomic_DNA"/>
</dbReference>
<keyword evidence="1" id="KW-1133">Transmembrane helix</keyword>
<evidence type="ECO:0000313" key="3">
    <source>
        <dbReference type="Proteomes" id="UP000010798"/>
    </source>
</evidence>
<evidence type="ECO:0008006" key="4">
    <source>
        <dbReference type="Google" id="ProtNLM"/>
    </source>
</evidence>
<proteinExistence type="predicted"/>
<dbReference type="AlphaFoldDB" id="L0DCK9"/>
<feature type="transmembrane region" description="Helical" evidence="1">
    <location>
        <begin position="12"/>
        <end position="32"/>
    </location>
</feature>
<accession>L0DCK9</accession>
<evidence type="ECO:0000313" key="2">
    <source>
        <dbReference type="EMBL" id="AGA26578.1"/>
    </source>
</evidence>
<gene>
    <name evidence="2" type="ordered locus">Sinac_2260</name>
</gene>